<name>A0ABR6XP70_9BURK</name>
<keyword evidence="4" id="KW-1185">Reference proteome</keyword>
<comment type="caution">
    <text evidence="3">The sequence shown here is derived from an EMBL/GenBank/DDBJ whole genome shotgun (WGS) entry which is preliminary data.</text>
</comment>
<feature type="chain" id="PRO_5046463711" description="DUF4148 domain-containing protein" evidence="2">
    <location>
        <begin position="20"/>
        <end position="105"/>
    </location>
</feature>
<feature type="signal peptide" evidence="2">
    <location>
        <begin position="1"/>
        <end position="19"/>
    </location>
</feature>
<protein>
    <recommendedName>
        <fullName evidence="5">DUF4148 domain-containing protein</fullName>
    </recommendedName>
</protein>
<accession>A0ABR6XP70</accession>
<dbReference type="EMBL" id="JACOFU010000002">
    <property type="protein sequence ID" value="MBC3831296.1"/>
    <property type="molecule type" value="Genomic_DNA"/>
</dbReference>
<proteinExistence type="predicted"/>
<evidence type="ECO:0000313" key="4">
    <source>
        <dbReference type="Proteomes" id="UP000643610"/>
    </source>
</evidence>
<evidence type="ECO:0000256" key="1">
    <source>
        <dbReference type="SAM" id="MobiDB-lite"/>
    </source>
</evidence>
<feature type="region of interest" description="Disordered" evidence="1">
    <location>
        <begin position="80"/>
        <end position="105"/>
    </location>
</feature>
<feature type="compositionally biased region" description="Basic residues" evidence="1">
    <location>
        <begin position="90"/>
        <end position="105"/>
    </location>
</feature>
<keyword evidence="2" id="KW-0732">Signal</keyword>
<evidence type="ECO:0000256" key="2">
    <source>
        <dbReference type="SAM" id="SignalP"/>
    </source>
</evidence>
<gene>
    <name evidence="3" type="ORF">H8K33_07235</name>
</gene>
<evidence type="ECO:0008006" key="5">
    <source>
        <dbReference type="Google" id="ProtNLM"/>
    </source>
</evidence>
<sequence>MTNSIVLLLATALTIPAFAQTTATPHIGKRQVAQQKRIADGVRSGELTVRETAHLEMREAKIQADKKAAKADGVVTDAERAKLQAEQNRASRKIYNKKHNLRSAQ</sequence>
<evidence type="ECO:0000313" key="3">
    <source>
        <dbReference type="EMBL" id="MBC3831296.1"/>
    </source>
</evidence>
<organism evidence="3 4">
    <name type="scientific">Undibacterium amnicola</name>
    <dbReference type="NCBI Taxonomy" id="1834038"/>
    <lineage>
        <taxon>Bacteria</taxon>
        <taxon>Pseudomonadati</taxon>
        <taxon>Pseudomonadota</taxon>
        <taxon>Betaproteobacteria</taxon>
        <taxon>Burkholderiales</taxon>
        <taxon>Oxalobacteraceae</taxon>
        <taxon>Undibacterium</taxon>
    </lineage>
</organism>
<reference evidence="3 4" key="1">
    <citation type="submission" date="2020-08" db="EMBL/GenBank/DDBJ databases">
        <title>Novel species isolated from subtropical streams in China.</title>
        <authorList>
            <person name="Lu H."/>
        </authorList>
    </citation>
    <scope>NUCLEOTIDE SEQUENCE [LARGE SCALE GENOMIC DNA]</scope>
    <source>
        <strain evidence="3 4">KCTC 52442</strain>
    </source>
</reference>
<dbReference type="Proteomes" id="UP000643610">
    <property type="component" value="Unassembled WGS sequence"/>
</dbReference>